<feature type="compositionally biased region" description="Basic residues" evidence="1">
    <location>
        <begin position="201"/>
        <end position="210"/>
    </location>
</feature>
<dbReference type="AlphaFoldDB" id="A0A9P4SFX1"/>
<sequence>MFQSPQYPIHPPSYMPFDYRTPPMSPSPAAGMHGYYSPRYSVHTATPSPRSSPKSHGRHSSQDQGHGYGFQSPRVPPFGTYSSPRYQTPQPQQHSTHQRNTDYVSYSDRYWSSGRRSRVPAEGMREKKQRYWEDTKYRFSGDTKHRPSRSQKYYNVVFDDEDYLYYDAPPPYQHHKEDREADYCYYCDQVPIYTEAESTPHRSRARRASHSSRPTPPPQKPRPSTAKSTPKATDEDARRAGIPAGYSIKNWDPNEEPICLLGSVFDANSLGKWIYDWTVYHYGAGTPMAEMSGELWLLLIQLAGKIKRAEEIMPKIRQQENKEMVEEFLDSGDRLWGRFSKLLQSCEEYMLRAAKKENGGKKVTTMGKNSGGEFVDSIFGRDRELEKTERMMTGMRLWSMRFDANCEEILRHPSA</sequence>
<gene>
    <name evidence="2" type="ORF">M501DRAFT_927134</name>
</gene>
<evidence type="ECO:0008006" key="4">
    <source>
        <dbReference type="Google" id="ProtNLM"/>
    </source>
</evidence>
<feature type="region of interest" description="Disordered" evidence="1">
    <location>
        <begin position="196"/>
        <end position="239"/>
    </location>
</feature>
<dbReference type="OrthoDB" id="5398854at2759"/>
<dbReference type="Proteomes" id="UP000799429">
    <property type="component" value="Unassembled WGS sequence"/>
</dbReference>
<reference evidence="2" key="1">
    <citation type="journal article" date="2020" name="Stud. Mycol.">
        <title>101 Dothideomycetes genomes: a test case for predicting lifestyles and emergence of pathogens.</title>
        <authorList>
            <person name="Haridas S."/>
            <person name="Albert R."/>
            <person name="Binder M."/>
            <person name="Bloem J."/>
            <person name="Labutti K."/>
            <person name="Salamov A."/>
            <person name="Andreopoulos B."/>
            <person name="Baker S."/>
            <person name="Barry K."/>
            <person name="Bills G."/>
            <person name="Bluhm B."/>
            <person name="Cannon C."/>
            <person name="Castanera R."/>
            <person name="Culley D."/>
            <person name="Daum C."/>
            <person name="Ezra D."/>
            <person name="Gonzalez J."/>
            <person name="Henrissat B."/>
            <person name="Kuo A."/>
            <person name="Liang C."/>
            <person name="Lipzen A."/>
            <person name="Lutzoni F."/>
            <person name="Magnuson J."/>
            <person name="Mondo S."/>
            <person name="Nolan M."/>
            <person name="Ohm R."/>
            <person name="Pangilinan J."/>
            <person name="Park H.-J."/>
            <person name="Ramirez L."/>
            <person name="Alfaro M."/>
            <person name="Sun H."/>
            <person name="Tritt A."/>
            <person name="Yoshinaga Y."/>
            <person name="Zwiers L.-H."/>
            <person name="Turgeon B."/>
            <person name="Goodwin S."/>
            <person name="Spatafora J."/>
            <person name="Crous P."/>
            <person name="Grigoriev I."/>
        </authorList>
    </citation>
    <scope>NUCLEOTIDE SEQUENCE</scope>
    <source>
        <strain evidence="2">CBS 101060</strain>
    </source>
</reference>
<protein>
    <recommendedName>
        <fullName evidence="4">Vegetative cell wall protein gp1</fullName>
    </recommendedName>
</protein>
<name>A0A9P4SFX1_9PEZI</name>
<evidence type="ECO:0000313" key="3">
    <source>
        <dbReference type="Proteomes" id="UP000799429"/>
    </source>
</evidence>
<comment type="caution">
    <text evidence="2">The sequence shown here is derived from an EMBL/GenBank/DDBJ whole genome shotgun (WGS) entry which is preliminary data.</text>
</comment>
<dbReference type="EMBL" id="MU006090">
    <property type="protein sequence ID" value="KAF2842166.1"/>
    <property type="molecule type" value="Genomic_DNA"/>
</dbReference>
<organism evidence="2 3">
    <name type="scientific">Patellaria atrata CBS 101060</name>
    <dbReference type="NCBI Taxonomy" id="1346257"/>
    <lineage>
        <taxon>Eukaryota</taxon>
        <taxon>Fungi</taxon>
        <taxon>Dikarya</taxon>
        <taxon>Ascomycota</taxon>
        <taxon>Pezizomycotina</taxon>
        <taxon>Dothideomycetes</taxon>
        <taxon>Dothideomycetes incertae sedis</taxon>
        <taxon>Patellariales</taxon>
        <taxon>Patellariaceae</taxon>
        <taxon>Patellaria</taxon>
    </lineage>
</organism>
<evidence type="ECO:0000313" key="2">
    <source>
        <dbReference type="EMBL" id="KAF2842166.1"/>
    </source>
</evidence>
<feature type="region of interest" description="Disordered" evidence="1">
    <location>
        <begin position="1"/>
        <end position="127"/>
    </location>
</feature>
<accession>A0A9P4SFX1</accession>
<keyword evidence="3" id="KW-1185">Reference proteome</keyword>
<evidence type="ECO:0000256" key="1">
    <source>
        <dbReference type="SAM" id="MobiDB-lite"/>
    </source>
</evidence>
<proteinExistence type="predicted"/>
<feature type="compositionally biased region" description="Polar residues" evidence="1">
    <location>
        <begin position="43"/>
        <end position="52"/>
    </location>
</feature>